<dbReference type="Pfam" id="PF00005">
    <property type="entry name" value="ABC_tran"/>
    <property type="match status" value="1"/>
</dbReference>
<dbReference type="InterPro" id="IPR027417">
    <property type="entry name" value="P-loop_NTPase"/>
</dbReference>
<feature type="domain" description="ABC transporter" evidence="4">
    <location>
        <begin position="4"/>
        <end position="252"/>
    </location>
</feature>
<evidence type="ECO:0000313" key="5">
    <source>
        <dbReference type="EMBL" id="CAB3391184.1"/>
    </source>
</evidence>
<keyword evidence="3 5" id="KW-0067">ATP-binding</keyword>
<evidence type="ECO:0000256" key="3">
    <source>
        <dbReference type="ARBA" id="ARBA00022840"/>
    </source>
</evidence>
<dbReference type="PROSITE" id="PS50893">
    <property type="entry name" value="ABC_TRANSPORTER_2"/>
    <property type="match status" value="1"/>
</dbReference>
<dbReference type="InterPro" id="IPR051120">
    <property type="entry name" value="ABC_AA/LPS_Transport"/>
</dbReference>
<sequence length="261" mass="29125">MNVLEVRCVGKQFGGLVAVDQIDFDVEKGSITAVIGPNGAGKTTLFNLVTGVYQPDRGDILFDGRSLVGLRPDRVAALGIARTFQNIRLFADLSVVDNVRVAMHGRLKSGIFDILLNRRKTRIEERRALGEVCGLLAYLDLEPWINEPAKNLPYGVQRRLEIARALATRPKLLLLDEPAAGMSPRETWELSELIRRLRDDFELTVLLIEHDMKLVMDISERIVVLDYGRIIAEGTPEEIRSDPRVIEAYLGRSAVADGTYS</sequence>
<evidence type="ECO:0000256" key="2">
    <source>
        <dbReference type="ARBA" id="ARBA00022741"/>
    </source>
</evidence>
<dbReference type="Pfam" id="PF12399">
    <property type="entry name" value="BCA_ABC_TP_C"/>
    <property type="match status" value="1"/>
</dbReference>
<accession>A0A6F9E459</accession>
<dbReference type="GO" id="GO:0005886">
    <property type="term" value="C:plasma membrane"/>
    <property type="evidence" value="ECO:0007669"/>
    <property type="project" value="TreeGrafter"/>
</dbReference>
<dbReference type="GO" id="GO:0042941">
    <property type="term" value="P:D-alanine transmembrane transport"/>
    <property type="evidence" value="ECO:0007669"/>
    <property type="project" value="TreeGrafter"/>
</dbReference>
<dbReference type="GO" id="GO:0015808">
    <property type="term" value="P:L-alanine transport"/>
    <property type="evidence" value="ECO:0007669"/>
    <property type="project" value="TreeGrafter"/>
</dbReference>
<dbReference type="AlphaFoldDB" id="A0A6F9E459"/>
<dbReference type="InterPro" id="IPR032823">
    <property type="entry name" value="BCA_ABC_TP_C"/>
</dbReference>
<dbReference type="SUPFAM" id="SSF52540">
    <property type="entry name" value="P-loop containing nucleoside triphosphate hydrolases"/>
    <property type="match status" value="1"/>
</dbReference>
<dbReference type="RefSeq" id="WP_170084981.1">
    <property type="nucleotide sequence ID" value="NZ_CP047972.1"/>
</dbReference>
<dbReference type="CDD" id="cd03219">
    <property type="entry name" value="ABC_Mj1267_LivG_branched"/>
    <property type="match status" value="1"/>
</dbReference>
<gene>
    <name evidence="5" type="primary">livG</name>
    <name evidence="5" type="ORF">COOX1_0785</name>
</gene>
<keyword evidence="1" id="KW-0813">Transport</keyword>
<dbReference type="GO" id="GO:1903806">
    <property type="term" value="P:L-isoleucine import across plasma membrane"/>
    <property type="evidence" value="ECO:0007669"/>
    <property type="project" value="TreeGrafter"/>
</dbReference>
<dbReference type="GO" id="GO:0015188">
    <property type="term" value="F:L-isoleucine transmembrane transporter activity"/>
    <property type="evidence" value="ECO:0007669"/>
    <property type="project" value="TreeGrafter"/>
</dbReference>
<evidence type="ECO:0000259" key="4">
    <source>
        <dbReference type="PROSITE" id="PS50893"/>
    </source>
</evidence>
<dbReference type="GO" id="GO:0005524">
    <property type="term" value="F:ATP binding"/>
    <property type="evidence" value="ECO:0007669"/>
    <property type="project" value="UniProtKB-KW"/>
</dbReference>
<evidence type="ECO:0000313" key="6">
    <source>
        <dbReference type="Proteomes" id="UP000502196"/>
    </source>
</evidence>
<dbReference type="InterPro" id="IPR003439">
    <property type="entry name" value="ABC_transporter-like_ATP-bd"/>
</dbReference>
<dbReference type="GO" id="GO:0015192">
    <property type="term" value="F:L-phenylalanine transmembrane transporter activity"/>
    <property type="evidence" value="ECO:0007669"/>
    <property type="project" value="TreeGrafter"/>
</dbReference>
<dbReference type="FunFam" id="3.40.50.300:FF:000421">
    <property type="entry name" value="Branched-chain amino acid ABC transporter ATP-binding protein"/>
    <property type="match status" value="1"/>
</dbReference>
<dbReference type="GO" id="GO:1903805">
    <property type="term" value="P:L-valine import across plasma membrane"/>
    <property type="evidence" value="ECO:0007669"/>
    <property type="project" value="TreeGrafter"/>
</dbReference>
<dbReference type="PANTHER" id="PTHR45772:SF7">
    <property type="entry name" value="AMINO ACID ABC TRANSPORTER ATP-BINDING PROTEIN"/>
    <property type="match status" value="1"/>
</dbReference>
<name>A0A6F9E459_9BACL</name>
<dbReference type="Proteomes" id="UP000502196">
    <property type="component" value="Chromosome"/>
</dbReference>
<proteinExistence type="predicted"/>
<dbReference type="EMBL" id="LR792683">
    <property type="protein sequence ID" value="CAB3391184.1"/>
    <property type="molecule type" value="Genomic_DNA"/>
</dbReference>
<evidence type="ECO:0000256" key="1">
    <source>
        <dbReference type="ARBA" id="ARBA00022448"/>
    </source>
</evidence>
<dbReference type="PANTHER" id="PTHR45772">
    <property type="entry name" value="CONSERVED COMPONENT OF ABC TRANSPORTER FOR NATURAL AMINO ACIDS-RELATED"/>
    <property type="match status" value="1"/>
</dbReference>
<dbReference type="GO" id="GO:0005304">
    <property type="term" value="F:L-valine transmembrane transporter activity"/>
    <property type="evidence" value="ECO:0007669"/>
    <property type="project" value="TreeGrafter"/>
</dbReference>
<dbReference type="InterPro" id="IPR003593">
    <property type="entry name" value="AAA+_ATPase"/>
</dbReference>
<organism evidence="5 6">
    <name type="scientific">Kyrpidia spormannii</name>
    <dbReference type="NCBI Taxonomy" id="2055160"/>
    <lineage>
        <taxon>Bacteria</taxon>
        <taxon>Bacillati</taxon>
        <taxon>Bacillota</taxon>
        <taxon>Bacilli</taxon>
        <taxon>Bacillales</taxon>
        <taxon>Alicyclobacillaceae</taxon>
        <taxon>Kyrpidia</taxon>
    </lineage>
</organism>
<keyword evidence="2" id="KW-0547">Nucleotide-binding</keyword>
<protein>
    <submittedName>
        <fullName evidence="5">Leucine/isoleucine/valine transporter subunit ATP-binding component of ABC superfamily</fullName>
    </submittedName>
</protein>
<dbReference type="Gene3D" id="3.40.50.300">
    <property type="entry name" value="P-loop containing nucleotide triphosphate hydrolases"/>
    <property type="match status" value="1"/>
</dbReference>
<dbReference type="GO" id="GO:0016887">
    <property type="term" value="F:ATP hydrolysis activity"/>
    <property type="evidence" value="ECO:0007669"/>
    <property type="project" value="InterPro"/>
</dbReference>
<reference evidence="5 6" key="1">
    <citation type="submission" date="2020-04" db="EMBL/GenBank/DDBJ databases">
        <authorList>
            <person name="Hogendoorn C."/>
        </authorList>
    </citation>
    <scope>NUCLEOTIDE SEQUENCE [LARGE SCALE GENOMIC DNA]</scope>
    <source>
        <strain evidence="5">COOX1</strain>
    </source>
</reference>
<dbReference type="SMART" id="SM00382">
    <property type="entry name" value="AAA"/>
    <property type="match status" value="1"/>
</dbReference>